<proteinExistence type="predicted"/>
<dbReference type="PANTHER" id="PTHR38687">
    <property type="entry name" value="CELL DIVISION PROTEIN DEDD-RELATED"/>
    <property type="match status" value="1"/>
</dbReference>
<reference evidence="2" key="2">
    <citation type="submission" date="2021-04" db="EMBL/GenBank/DDBJ databases">
        <authorList>
            <person name="Gilroy R."/>
        </authorList>
    </citation>
    <scope>NUCLEOTIDE SEQUENCE</scope>
    <source>
        <strain evidence="2">ChiGjej6B6-14162</strain>
    </source>
</reference>
<dbReference type="PROSITE" id="PS51257">
    <property type="entry name" value="PROKAR_LIPOPROTEIN"/>
    <property type="match status" value="1"/>
</dbReference>
<dbReference type="Gene3D" id="3.30.70.1070">
    <property type="entry name" value="Sporulation related repeat"/>
    <property type="match status" value="1"/>
</dbReference>
<sequence>MNKIWLFGAAVCMVLALGSCKPKQSAYKAAYEQAKEKESTAPVAVVEETEEEVEVAPVSKPRTTSSYVSTRTEKINVADGEDASRLKKYSVVVGSFKNKTNAYSLKERMQNDGYNAVLGENEQGMLRVIVASFDNKADAAASRDAIKAKYAPNFQDAWLLEKLY</sequence>
<dbReference type="PROSITE" id="PS51724">
    <property type="entry name" value="SPOR"/>
    <property type="match status" value="1"/>
</dbReference>
<evidence type="ECO:0000313" key="2">
    <source>
        <dbReference type="EMBL" id="HIX75002.1"/>
    </source>
</evidence>
<dbReference type="GO" id="GO:0042834">
    <property type="term" value="F:peptidoglycan binding"/>
    <property type="evidence" value="ECO:0007669"/>
    <property type="project" value="InterPro"/>
</dbReference>
<feature type="domain" description="SPOR" evidence="1">
    <location>
        <begin position="83"/>
        <end position="161"/>
    </location>
</feature>
<accession>A0A9D1X8P5</accession>
<dbReference type="SUPFAM" id="SSF110997">
    <property type="entry name" value="Sporulation related repeat"/>
    <property type="match status" value="1"/>
</dbReference>
<dbReference type="AlphaFoldDB" id="A0A9D1X8P5"/>
<evidence type="ECO:0000313" key="3">
    <source>
        <dbReference type="Proteomes" id="UP000886740"/>
    </source>
</evidence>
<dbReference type="Pfam" id="PF05036">
    <property type="entry name" value="SPOR"/>
    <property type="match status" value="1"/>
</dbReference>
<gene>
    <name evidence="2" type="ORF">H9977_08235</name>
</gene>
<dbReference type="EMBL" id="DXEL01000056">
    <property type="protein sequence ID" value="HIX75002.1"/>
    <property type="molecule type" value="Genomic_DNA"/>
</dbReference>
<protein>
    <submittedName>
        <fullName evidence="2">SPOR domain-containing protein</fullName>
    </submittedName>
</protein>
<organism evidence="2 3">
    <name type="scientific">Candidatus Parabacteroides intestinipullorum</name>
    <dbReference type="NCBI Taxonomy" id="2838723"/>
    <lineage>
        <taxon>Bacteria</taxon>
        <taxon>Pseudomonadati</taxon>
        <taxon>Bacteroidota</taxon>
        <taxon>Bacteroidia</taxon>
        <taxon>Bacteroidales</taxon>
        <taxon>Tannerellaceae</taxon>
        <taxon>Parabacteroides</taxon>
    </lineage>
</organism>
<dbReference type="InterPro" id="IPR007730">
    <property type="entry name" value="SPOR-like_dom"/>
</dbReference>
<dbReference type="Proteomes" id="UP000886740">
    <property type="component" value="Unassembled WGS sequence"/>
</dbReference>
<dbReference type="InterPro" id="IPR052521">
    <property type="entry name" value="Cell_div_SPOR-domain"/>
</dbReference>
<evidence type="ECO:0000259" key="1">
    <source>
        <dbReference type="PROSITE" id="PS51724"/>
    </source>
</evidence>
<comment type="caution">
    <text evidence="2">The sequence shown here is derived from an EMBL/GenBank/DDBJ whole genome shotgun (WGS) entry which is preliminary data.</text>
</comment>
<reference evidence="2" key="1">
    <citation type="journal article" date="2021" name="PeerJ">
        <title>Extensive microbial diversity within the chicken gut microbiome revealed by metagenomics and culture.</title>
        <authorList>
            <person name="Gilroy R."/>
            <person name="Ravi A."/>
            <person name="Getino M."/>
            <person name="Pursley I."/>
            <person name="Horton D.L."/>
            <person name="Alikhan N.F."/>
            <person name="Baker D."/>
            <person name="Gharbi K."/>
            <person name="Hall N."/>
            <person name="Watson M."/>
            <person name="Adriaenssens E.M."/>
            <person name="Foster-Nyarko E."/>
            <person name="Jarju S."/>
            <person name="Secka A."/>
            <person name="Antonio M."/>
            <person name="Oren A."/>
            <person name="Chaudhuri R.R."/>
            <person name="La Ragione R."/>
            <person name="Hildebrand F."/>
            <person name="Pallen M.J."/>
        </authorList>
    </citation>
    <scope>NUCLEOTIDE SEQUENCE</scope>
    <source>
        <strain evidence="2">ChiGjej6B6-14162</strain>
    </source>
</reference>
<name>A0A9D1X8P5_9BACT</name>
<dbReference type="InterPro" id="IPR036680">
    <property type="entry name" value="SPOR-like_sf"/>
</dbReference>